<dbReference type="EMBL" id="CAFAAJ010000043">
    <property type="protein sequence ID" value="CAB4799508.1"/>
    <property type="molecule type" value="Genomic_DNA"/>
</dbReference>
<organism evidence="4">
    <name type="scientific">freshwater metagenome</name>
    <dbReference type="NCBI Taxonomy" id="449393"/>
    <lineage>
        <taxon>unclassified sequences</taxon>
        <taxon>metagenomes</taxon>
        <taxon>ecological metagenomes</taxon>
    </lineage>
</organism>
<name>A0A6J7MXW4_9ZZZZ</name>
<gene>
    <name evidence="3" type="ORF">UFOPK3001_00864</name>
    <name evidence="4" type="ORF">UFOPK3954_00697</name>
</gene>
<protein>
    <submittedName>
        <fullName evidence="4">Unannotated protein</fullName>
    </submittedName>
</protein>
<proteinExistence type="predicted"/>
<dbReference type="PANTHER" id="PTHR34957">
    <property type="entry name" value="NUCLEAR TRANSPORT FACTOR 2 (NTF2) FAMILY PROTEIN"/>
    <property type="match status" value="1"/>
</dbReference>
<dbReference type="InterPro" id="IPR032710">
    <property type="entry name" value="NTF2-like_dom_sf"/>
</dbReference>
<accession>A0A6J7MXW4</accession>
<dbReference type="Pfam" id="PF13474">
    <property type="entry name" value="SnoaL_3"/>
    <property type="match status" value="1"/>
</dbReference>
<evidence type="ECO:0000313" key="3">
    <source>
        <dbReference type="EMBL" id="CAB4799508.1"/>
    </source>
</evidence>
<dbReference type="PANTHER" id="PTHR34957:SF1">
    <property type="entry name" value="NUCLEAR TRANSPORT FACTOR 2 (NTF2) FAMILY PROTEIN"/>
    <property type="match status" value="1"/>
</dbReference>
<evidence type="ECO:0000259" key="2">
    <source>
        <dbReference type="Pfam" id="PF13474"/>
    </source>
</evidence>
<feature type="domain" description="SnoaL-like" evidence="2">
    <location>
        <begin position="30"/>
        <end position="147"/>
    </location>
</feature>
<dbReference type="InterPro" id="IPR037401">
    <property type="entry name" value="SnoaL-like"/>
</dbReference>
<reference evidence="4" key="1">
    <citation type="submission" date="2020-05" db="EMBL/GenBank/DDBJ databases">
        <authorList>
            <person name="Chiriac C."/>
            <person name="Salcher M."/>
            <person name="Ghai R."/>
            <person name="Kavagutti S V."/>
        </authorList>
    </citation>
    <scope>NUCLEOTIDE SEQUENCE</scope>
</reference>
<sequence length="150" mass="16004">MADEPGSIDDGQPAAGASGAGGNLPSVRAVLDAQRAFYEAFESRSMEAMDAAWEHSGDVVCTHPGWQTLVGWPAVRDSWASLLANSEHLQFIVTDEYVTVRGDMAYVRVQENILAAGAMQGSLTALNIFGRQGDGSWRMLAHHGSPVMLG</sequence>
<evidence type="ECO:0000256" key="1">
    <source>
        <dbReference type="SAM" id="MobiDB-lite"/>
    </source>
</evidence>
<feature type="region of interest" description="Disordered" evidence="1">
    <location>
        <begin position="1"/>
        <end position="20"/>
    </location>
</feature>
<dbReference type="AlphaFoldDB" id="A0A6J7MXW4"/>
<dbReference type="Gene3D" id="3.10.450.50">
    <property type="match status" value="1"/>
</dbReference>
<evidence type="ECO:0000313" key="4">
    <source>
        <dbReference type="EMBL" id="CAB4983882.1"/>
    </source>
</evidence>
<dbReference type="SUPFAM" id="SSF54427">
    <property type="entry name" value="NTF2-like"/>
    <property type="match status" value="1"/>
</dbReference>
<dbReference type="EMBL" id="CAFBON010000056">
    <property type="protein sequence ID" value="CAB4983882.1"/>
    <property type="molecule type" value="Genomic_DNA"/>
</dbReference>